<reference evidence="1 2" key="1">
    <citation type="journal article" date="2015" name="Nature">
        <title>rRNA introns, odd ribosomes, and small enigmatic genomes across a large radiation of phyla.</title>
        <authorList>
            <person name="Brown C.T."/>
            <person name="Hug L.A."/>
            <person name="Thomas B.C."/>
            <person name="Sharon I."/>
            <person name="Castelle C.J."/>
            <person name="Singh A."/>
            <person name="Wilkins M.J."/>
            <person name="Williams K.H."/>
            <person name="Banfield J.F."/>
        </authorList>
    </citation>
    <scope>NUCLEOTIDE SEQUENCE [LARGE SCALE GENOMIC DNA]</scope>
</reference>
<gene>
    <name evidence="1" type="ORF">UT61_C0005G0037</name>
</gene>
<dbReference type="Proteomes" id="UP000034793">
    <property type="component" value="Unassembled WGS sequence"/>
</dbReference>
<comment type="caution">
    <text evidence="1">The sequence shown here is derived from an EMBL/GenBank/DDBJ whole genome shotgun (WGS) entry which is preliminary data.</text>
</comment>
<organism evidence="1 2">
    <name type="scientific">Candidatus Woesebacteria bacterium GW2011_GWA1_39_8</name>
    <dbReference type="NCBI Taxonomy" id="1618552"/>
    <lineage>
        <taxon>Bacteria</taxon>
        <taxon>Candidatus Woeseibacteriota</taxon>
    </lineage>
</organism>
<evidence type="ECO:0008006" key="3">
    <source>
        <dbReference type="Google" id="ProtNLM"/>
    </source>
</evidence>
<proteinExistence type="predicted"/>
<protein>
    <recommendedName>
        <fullName evidence="3">N-acetyltransferase domain-containing protein</fullName>
    </recommendedName>
</protein>
<dbReference type="AlphaFoldDB" id="A0A0G0PZM5"/>
<dbReference type="Gene3D" id="3.40.630.30">
    <property type="match status" value="1"/>
</dbReference>
<evidence type="ECO:0000313" key="2">
    <source>
        <dbReference type="Proteomes" id="UP000034793"/>
    </source>
</evidence>
<dbReference type="InterPro" id="IPR016181">
    <property type="entry name" value="Acyl_CoA_acyltransferase"/>
</dbReference>
<sequence>MTTNLHAIAALQEIHVRNDVKLRPLRSTDAERLLEILAADNSIRDKVTVASLFHTPEDVTTEVKRYHEDFGLIRYTLLKKNNPIGLVSLWRDEGYFGTPPQPDDYGFG</sequence>
<name>A0A0G0PZM5_9BACT</name>
<feature type="non-terminal residue" evidence="1">
    <location>
        <position position="108"/>
    </location>
</feature>
<dbReference type="EMBL" id="LBXL01000005">
    <property type="protein sequence ID" value="KKR30556.1"/>
    <property type="molecule type" value="Genomic_DNA"/>
</dbReference>
<dbReference type="SUPFAM" id="SSF55729">
    <property type="entry name" value="Acyl-CoA N-acyltransferases (Nat)"/>
    <property type="match status" value="1"/>
</dbReference>
<evidence type="ECO:0000313" key="1">
    <source>
        <dbReference type="EMBL" id="KKR30556.1"/>
    </source>
</evidence>
<accession>A0A0G0PZM5</accession>